<gene>
    <name evidence="1" type="ORF">DSM104440_00893</name>
</gene>
<dbReference type="Proteomes" id="UP000503096">
    <property type="component" value="Chromosome"/>
</dbReference>
<accession>A0A6M4H3T4</accession>
<sequence length="211" mass="22770">MSPQPIPFGDDGQVATRELVARFALLAPKVKMLETLDRQFGGLSPLPVEDAEDLVAAVISEAGSDEGEAADLVVGVALWAIRHEVGLPPIERVANALAYKSNAAVTASELSAAFGLMQAVIAHVAPKLAADLERSDPERAWRILHLNFAITAIRSENEALMGFAFDALERALPDERAGFYAEAMALALAPGIAPQVREQIERRHLKWTVDR</sequence>
<evidence type="ECO:0000313" key="2">
    <source>
        <dbReference type="Proteomes" id="UP000503096"/>
    </source>
</evidence>
<proteinExistence type="predicted"/>
<name>A0A6M4H3T4_9PROT</name>
<keyword evidence="2" id="KW-1185">Reference proteome</keyword>
<dbReference type="AlphaFoldDB" id="A0A6M4H3T4"/>
<dbReference type="EMBL" id="CP053073">
    <property type="protein sequence ID" value="QJR14100.1"/>
    <property type="molecule type" value="Genomic_DNA"/>
</dbReference>
<protein>
    <submittedName>
        <fullName evidence="1">Uncharacterized protein</fullName>
    </submittedName>
</protein>
<evidence type="ECO:0000313" key="1">
    <source>
        <dbReference type="EMBL" id="QJR14100.1"/>
    </source>
</evidence>
<dbReference type="KEGG" id="upl:DSM104440_00893"/>
<dbReference type="InParanoid" id="A0A6M4H3T4"/>
<dbReference type="RefSeq" id="WP_171160888.1">
    <property type="nucleotide sequence ID" value="NZ_CP053073.1"/>
</dbReference>
<reference evidence="1 2" key="1">
    <citation type="submission" date="2020-04" db="EMBL/GenBank/DDBJ databases">
        <title>Usitatibacter rugosus gen. nov., sp. nov. and Usitatibacter palustris sp. nov., novel members of Usitatibacteraceae fam. nov. within the order Nitrosomonadales isolated from soil.</title>
        <authorList>
            <person name="Huber K.J."/>
            <person name="Neumann-Schaal M."/>
            <person name="Geppert A."/>
            <person name="Luckner M."/>
            <person name="Wanner G."/>
            <person name="Overmann J."/>
        </authorList>
    </citation>
    <scope>NUCLEOTIDE SEQUENCE [LARGE SCALE GENOMIC DNA]</scope>
    <source>
        <strain evidence="1 2">Swamp67</strain>
    </source>
</reference>
<organism evidence="1 2">
    <name type="scientific">Usitatibacter palustris</name>
    <dbReference type="NCBI Taxonomy" id="2732487"/>
    <lineage>
        <taxon>Bacteria</taxon>
        <taxon>Pseudomonadati</taxon>
        <taxon>Pseudomonadota</taxon>
        <taxon>Betaproteobacteria</taxon>
        <taxon>Nitrosomonadales</taxon>
        <taxon>Usitatibacteraceae</taxon>
        <taxon>Usitatibacter</taxon>
    </lineage>
</organism>